<proteinExistence type="predicted"/>
<protein>
    <submittedName>
        <fullName evidence="1">Uncharacterized protein</fullName>
    </submittedName>
</protein>
<comment type="caution">
    <text evidence="1">The sequence shown here is derived from an EMBL/GenBank/DDBJ whole genome shotgun (WGS) entry which is preliminary data.</text>
</comment>
<accession>A0AAV4MQA2</accession>
<organism evidence="1 2">
    <name type="scientific">Caerostris extrusa</name>
    <name type="common">Bark spider</name>
    <name type="synonym">Caerostris bankana</name>
    <dbReference type="NCBI Taxonomy" id="172846"/>
    <lineage>
        <taxon>Eukaryota</taxon>
        <taxon>Metazoa</taxon>
        <taxon>Ecdysozoa</taxon>
        <taxon>Arthropoda</taxon>
        <taxon>Chelicerata</taxon>
        <taxon>Arachnida</taxon>
        <taxon>Araneae</taxon>
        <taxon>Araneomorphae</taxon>
        <taxon>Entelegynae</taxon>
        <taxon>Araneoidea</taxon>
        <taxon>Araneidae</taxon>
        <taxon>Caerostris</taxon>
    </lineage>
</organism>
<name>A0AAV4MQA2_CAEEX</name>
<keyword evidence="2" id="KW-1185">Reference proteome</keyword>
<evidence type="ECO:0000313" key="1">
    <source>
        <dbReference type="EMBL" id="GIX73004.1"/>
    </source>
</evidence>
<dbReference type="EMBL" id="BPLR01002363">
    <property type="protein sequence ID" value="GIX73004.1"/>
    <property type="molecule type" value="Genomic_DNA"/>
</dbReference>
<reference evidence="1 2" key="1">
    <citation type="submission" date="2021-06" db="EMBL/GenBank/DDBJ databases">
        <title>Caerostris extrusa draft genome.</title>
        <authorList>
            <person name="Kono N."/>
            <person name="Arakawa K."/>
        </authorList>
    </citation>
    <scope>NUCLEOTIDE SEQUENCE [LARGE SCALE GENOMIC DNA]</scope>
</reference>
<sequence length="87" mass="9982">MQIFFQFHRFIIILPFKYHIFQKKKKERKPTTNEMASVITKSVAANPTVETEIPKQSHSESSFAGAFNFPIPILLKLTETKQGGDQV</sequence>
<dbReference type="AlphaFoldDB" id="A0AAV4MQA2"/>
<dbReference type="Proteomes" id="UP001054945">
    <property type="component" value="Unassembled WGS sequence"/>
</dbReference>
<gene>
    <name evidence="1" type="ORF">CEXT_194541</name>
</gene>
<evidence type="ECO:0000313" key="2">
    <source>
        <dbReference type="Proteomes" id="UP001054945"/>
    </source>
</evidence>